<dbReference type="Proteomes" id="UP001233673">
    <property type="component" value="Unassembled WGS sequence"/>
</dbReference>
<feature type="region of interest" description="Disordered" evidence="1">
    <location>
        <begin position="22"/>
        <end position="97"/>
    </location>
</feature>
<accession>A0ABT9I769</accession>
<evidence type="ECO:0000256" key="1">
    <source>
        <dbReference type="SAM" id="MobiDB-lite"/>
    </source>
</evidence>
<gene>
    <name evidence="2" type="ORF">QOZ88_02015</name>
</gene>
<evidence type="ECO:0000313" key="2">
    <source>
        <dbReference type="EMBL" id="MDP5181403.1"/>
    </source>
</evidence>
<name>A0ABT9I769_9ACTN</name>
<dbReference type="RefSeq" id="WP_305998155.1">
    <property type="nucleotide sequence ID" value="NZ_JASNFN010000001.1"/>
</dbReference>
<organism evidence="2 3">
    <name type="scientific">Blastococcus carthaginiensis</name>
    <dbReference type="NCBI Taxonomy" id="3050034"/>
    <lineage>
        <taxon>Bacteria</taxon>
        <taxon>Bacillati</taxon>
        <taxon>Actinomycetota</taxon>
        <taxon>Actinomycetes</taxon>
        <taxon>Geodermatophilales</taxon>
        <taxon>Geodermatophilaceae</taxon>
        <taxon>Blastococcus</taxon>
    </lineage>
</organism>
<reference evidence="3" key="1">
    <citation type="submission" date="2023-05" db="EMBL/GenBank/DDBJ databases">
        <title>Draft genome of Pseudofrankia sp. BMG5.37.</title>
        <authorList>
            <person name="Gtari M."/>
            <person name="Ghodhbane F."/>
            <person name="Sbissi I."/>
        </authorList>
    </citation>
    <scope>NUCLEOTIDE SEQUENCE [LARGE SCALE GENOMIC DNA]</scope>
    <source>
        <strain evidence="3">BMG 814</strain>
    </source>
</reference>
<evidence type="ECO:0000313" key="3">
    <source>
        <dbReference type="Proteomes" id="UP001233673"/>
    </source>
</evidence>
<feature type="compositionally biased region" description="Basic and acidic residues" evidence="1">
    <location>
        <begin position="29"/>
        <end position="39"/>
    </location>
</feature>
<keyword evidence="3" id="KW-1185">Reference proteome</keyword>
<sequence>MGRHEAPEGASPHPLVAAALAGRPAEAAGGHRHEPRAAAEEGDLGWPGDEPAPGGGGLGWPGDAAAEQQVQATLPPVPAEVPPRRGWRRLFGAAPAA</sequence>
<dbReference type="EMBL" id="JASNFN010000001">
    <property type="protein sequence ID" value="MDP5181403.1"/>
    <property type="molecule type" value="Genomic_DNA"/>
</dbReference>
<comment type="caution">
    <text evidence="2">The sequence shown here is derived from an EMBL/GenBank/DDBJ whole genome shotgun (WGS) entry which is preliminary data.</text>
</comment>
<proteinExistence type="predicted"/>
<protein>
    <submittedName>
        <fullName evidence="2">Uncharacterized protein</fullName>
    </submittedName>
</protein>